<dbReference type="OrthoDB" id="9784492at2"/>
<accession>A0A0M4DJA2</accession>
<dbReference type="SUPFAM" id="SSF50800">
    <property type="entry name" value="PK beta-barrel domain-like"/>
    <property type="match status" value="1"/>
</dbReference>
<dbReference type="InterPro" id="IPR011037">
    <property type="entry name" value="Pyrv_Knase-like_insert_dom_sf"/>
</dbReference>
<proteinExistence type="predicted"/>
<dbReference type="STRING" id="1603606.DSOUD_2384"/>
<dbReference type="PROSITE" id="PS51340">
    <property type="entry name" value="MOSC"/>
    <property type="match status" value="1"/>
</dbReference>
<dbReference type="EMBL" id="CP010802">
    <property type="protein sequence ID" value="ALC17145.1"/>
    <property type="molecule type" value="Genomic_DNA"/>
</dbReference>
<dbReference type="KEGG" id="des:DSOUD_2384"/>
<feature type="domain" description="MOSC" evidence="1">
    <location>
        <begin position="20"/>
        <end position="145"/>
    </location>
</feature>
<keyword evidence="3" id="KW-1185">Reference proteome</keyword>
<dbReference type="PANTHER" id="PTHR36930">
    <property type="entry name" value="METAL-SULFUR CLUSTER BIOSYNTHESIS PROTEINS YUAD-RELATED"/>
    <property type="match status" value="1"/>
</dbReference>
<dbReference type="Proteomes" id="UP000057158">
    <property type="component" value="Chromosome"/>
</dbReference>
<dbReference type="GO" id="GO:0003824">
    <property type="term" value="F:catalytic activity"/>
    <property type="evidence" value="ECO:0007669"/>
    <property type="project" value="InterPro"/>
</dbReference>
<dbReference type="GO" id="GO:0030151">
    <property type="term" value="F:molybdenum ion binding"/>
    <property type="evidence" value="ECO:0007669"/>
    <property type="project" value="InterPro"/>
</dbReference>
<sequence>MNRAEIIAVCTSPGKGERKKDVGSGRLVENYGLEGDGHGGDWHRQVSLLAMESIDKMKAAGLDVGPGDFAENLTTRGIDLCHLPIGTRLKVGETALLEVTQIGKICHERCAIYYQAGDCVMPKEGIFAIVLKGGAVSRGDVIVLAEESASGEETL</sequence>
<dbReference type="InterPro" id="IPR005302">
    <property type="entry name" value="MoCF_Sase_C"/>
</dbReference>
<dbReference type="Gene3D" id="2.40.33.20">
    <property type="entry name" value="PK beta-barrel domain-like"/>
    <property type="match status" value="1"/>
</dbReference>
<evidence type="ECO:0000313" key="2">
    <source>
        <dbReference type="EMBL" id="ALC17145.1"/>
    </source>
</evidence>
<dbReference type="Pfam" id="PF03473">
    <property type="entry name" value="MOSC"/>
    <property type="match status" value="1"/>
</dbReference>
<gene>
    <name evidence="2" type="primary">mosC</name>
    <name evidence="2" type="ORF">DSOUD_2384</name>
</gene>
<dbReference type="PATRIC" id="fig|1603606.3.peg.2586"/>
<dbReference type="GO" id="GO:0030170">
    <property type="term" value="F:pyridoxal phosphate binding"/>
    <property type="evidence" value="ECO:0007669"/>
    <property type="project" value="InterPro"/>
</dbReference>
<evidence type="ECO:0000313" key="3">
    <source>
        <dbReference type="Proteomes" id="UP000057158"/>
    </source>
</evidence>
<dbReference type="RefSeq" id="WP_053551175.1">
    <property type="nucleotide sequence ID" value="NZ_CP010802.1"/>
</dbReference>
<dbReference type="AlphaFoldDB" id="A0A0M4DJA2"/>
<protein>
    <submittedName>
        <fullName evidence="2">Molybdenum cofactor sulfurase</fullName>
    </submittedName>
</protein>
<organism evidence="2 3">
    <name type="scientific">Desulfuromonas soudanensis</name>
    <dbReference type="NCBI Taxonomy" id="1603606"/>
    <lineage>
        <taxon>Bacteria</taxon>
        <taxon>Pseudomonadati</taxon>
        <taxon>Thermodesulfobacteriota</taxon>
        <taxon>Desulfuromonadia</taxon>
        <taxon>Desulfuromonadales</taxon>
        <taxon>Desulfuromonadaceae</taxon>
        <taxon>Desulfuromonas</taxon>
    </lineage>
</organism>
<dbReference type="InterPro" id="IPR052716">
    <property type="entry name" value="MOSC_domain"/>
</dbReference>
<evidence type="ECO:0000259" key="1">
    <source>
        <dbReference type="PROSITE" id="PS51340"/>
    </source>
</evidence>
<reference evidence="2 3" key="1">
    <citation type="submission" date="2015-07" db="EMBL/GenBank/DDBJ databases">
        <title>Isolation and Genomic Characterization of a Novel Halophilic Metal-Reducing Deltaproteobacterium from the Deep Subsurface.</title>
        <authorList>
            <person name="Badalamenti J.P."/>
            <person name="Summers Z.M."/>
            <person name="Gralnick J.A."/>
            <person name="Bond D.R."/>
        </authorList>
    </citation>
    <scope>NUCLEOTIDE SEQUENCE [LARGE SCALE GENOMIC DNA]</scope>
    <source>
        <strain evidence="2 3">WTL</strain>
    </source>
</reference>
<dbReference type="PANTHER" id="PTHR36930:SF1">
    <property type="entry name" value="MOSC DOMAIN-CONTAINING PROTEIN"/>
    <property type="match status" value="1"/>
</dbReference>
<name>A0A0M4DJA2_9BACT</name>